<dbReference type="InterPro" id="IPR035518">
    <property type="entry name" value="DPG_synthase"/>
</dbReference>
<proteinExistence type="inferred from homology"/>
<dbReference type="CAZy" id="GT2">
    <property type="family name" value="Glycosyltransferase Family 2"/>
</dbReference>
<evidence type="ECO:0000256" key="3">
    <source>
        <dbReference type="ARBA" id="ARBA00006739"/>
    </source>
</evidence>
<keyword evidence="5" id="KW-0328">Glycosyltransferase</keyword>
<comment type="subcellular location">
    <subcellularLocation>
        <location evidence="1">Endoplasmic reticulum membrane</location>
        <topology evidence="1">Single-pass membrane protein</topology>
    </subcellularLocation>
</comment>
<dbReference type="eggNOG" id="COG0463">
    <property type="taxonomic scope" value="Bacteria"/>
</dbReference>
<dbReference type="CDD" id="cd04188">
    <property type="entry name" value="DPG_synthase"/>
    <property type="match status" value="1"/>
</dbReference>
<gene>
    <name evidence="15" type="ordered locus">FraEuI1c_5121</name>
</gene>
<dbReference type="RefSeq" id="WP_013426228.1">
    <property type="nucleotide sequence ID" value="NC_014666.1"/>
</dbReference>
<evidence type="ECO:0000256" key="6">
    <source>
        <dbReference type="ARBA" id="ARBA00022679"/>
    </source>
</evidence>
<feature type="region of interest" description="Disordered" evidence="13">
    <location>
        <begin position="236"/>
        <end position="301"/>
    </location>
</feature>
<dbReference type="InterPro" id="IPR029044">
    <property type="entry name" value="Nucleotide-diphossugar_trans"/>
</dbReference>
<sequence>MRRVPVSVVVPAFNESRRLPFSLPVLVAALRDFPGAEVIVVDDGSSDDTAGIATRLLRDLPTGRVIRLPWNSGKGTAIRAGVAAATGEAIVFTDADLASDVSDLPLLLAALSDAEVAIGSRRVGEGATRPYVRQLGSWAFNQLTRSFTAIDLADTQCGFKAFRRDEAKVLFSMARATGFGFDVEVLAMATAMEYRIVEVPVRWSEEPGGTFSVIRHTPSMIVDLARARRYLRQAGRPIPLRAAEPGGTGPGPGGRPDDPAAGADVIPLDRGHAQPAPISSGNSLRSSAAEGVARARPSSSG</sequence>
<accession>E3J5M3</accession>
<evidence type="ECO:0000256" key="1">
    <source>
        <dbReference type="ARBA" id="ARBA00004389"/>
    </source>
</evidence>
<dbReference type="Proteomes" id="UP000002484">
    <property type="component" value="Chromosome"/>
</dbReference>
<dbReference type="EC" id="2.4.1.117" evidence="4"/>
<dbReference type="HOGENOM" id="CLU_033536_9_0_11"/>
<dbReference type="AlphaFoldDB" id="E3J5M3"/>
<evidence type="ECO:0000313" key="15">
    <source>
        <dbReference type="EMBL" id="ADP83110.1"/>
    </source>
</evidence>
<dbReference type="PANTHER" id="PTHR10859:SF91">
    <property type="entry name" value="DOLICHYL-PHOSPHATE BETA-GLUCOSYLTRANSFERASE"/>
    <property type="match status" value="1"/>
</dbReference>
<dbReference type="GO" id="GO:0006487">
    <property type="term" value="P:protein N-linked glycosylation"/>
    <property type="evidence" value="ECO:0007669"/>
    <property type="project" value="TreeGrafter"/>
</dbReference>
<dbReference type="InterPro" id="IPR001173">
    <property type="entry name" value="Glyco_trans_2-like"/>
</dbReference>
<feature type="domain" description="Glycosyltransferase 2-like" evidence="14">
    <location>
        <begin position="7"/>
        <end position="165"/>
    </location>
</feature>
<keyword evidence="6 15" id="KW-0808">Transferase</keyword>
<evidence type="ECO:0000256" key="7">
    <source>
        <dbReference type="ARBA" id="ARBA00022692"/>
    </source>
</evidence>
<dbReference type="InParanoid" id="E3J5M3"/>
<dbReference type="KEGG" id="fri:FraEuI1c_5121"/>
<comment type="similarity">
    <text evidence="3">Belongs to the glycosyltransferase 2 family.</text>
</comment>
<dbReference type="STRING" id="298654.FraEuI1c_5121"/>
<evidence type="ECO:0000256" key="11">
    <source>
        <dbReference type="ARBA" id="ARBA00023136"/>
    </source>
</evidence>
<keyword evidence="10" id="KW-1133">Transmembrane helix</keyword>
<evidence type="ECO:0000256" key="8">
    <source>
        <dbReference type="ARBA" id="ARBA00022824"/>
    </source>
</evidence>
<comment type="catalytic activity">
    <reaction evidence="12">
        <text>a di-trans,poly-cis-dolichyl phosphate + UDP-alpha-D-glucose = a di-trans,poly-cis-dolichyl beta-D-glucosyl phosphate + UDP</text>
        <dbReference type="Rhea" id="RHEA:15401"/>
        <dbReference type="Rhea" id="RHEA-COMP:19498"/>
        <dbReference type="Rhea" id="RHEA-COMP:19502"/>
        <dbReference type="ChEBI" id="CHEBI:57525"/>
        <dbReference type="ChEBI" id="CHEBI:57683"/>
        <dbReference type="ChEBI" id="CHEBI:58223"/>
        <dbReference type="ChEBI" id="CHEBI:58885"/>
        <dbReference type="EC" id="2.4.1.117"/>
    </reaction>
    <physiologicalReaction direction="left-to-right" evidence="12">
        <dbReference type="Rhea" id="RHEA:15402"/>
    </physiologicalReaction>
</comment>
<keyword evidence="11" id="KW-0472">Membrane</keyword>
<evidence type="ECO:0000256" key="2">
    <source>
        <dbReference type="ARBA" id="ARBA00004922"/>
    </source>
</evidence>
<name>E3J5M3_PSEI1</name>
<protein>
    <recommendedName>
        <fullName evidence="4">dolichyl-phosphate beta-glucosyltransferase</fullName>
        <ecNumber evidence="4">2.4.1.117</ecNumber>
    </recommendedName>
</protein>
<keyword evidence="16" id="KW-1185">Reference proteome</keyword>
<dbReference type="PANTHER" id="PTHR10859">
    <property type="entry name" value="GLYCOSYL TRANSFERASE"/>
    <property type="match status" value="1"/>
</dbReference>
<evidence type="ECO:0000259" key="14">
    <source>
        <dbReference type="Pfam" id="PF00535"/>
    </source>
</evidence>
<keyword evidence="7" id="KW-0812">Transmembrane</keyword>
<feature type="compositionally biased region" description="Polar residues" evidence="13">
    <location>
        <begin position="277"/>
        <end position="286"/>
    </location>
</feature>
<reference evidence="15 16" key="1">
    <citation type="submission" date="2010-10" db="EMBL/GenBank/DDBJ databases">
        <title>Complete sequence of Frankia sp. EuI1c.</title>
        <authorList>
            <consortium name="US DOE Joint Genome Institute"/>
            <person name="Lucas S."/>
            <person name="Copeland A."/>
            <person name="Lapidus A."/>
            <person name="Cheng J.-F."/>
            <person name="Bruce D."/>
            <person name="Goodwin L."/>
            <person name="Pitluck S."/>
            <person name="Chertkov O."/>
            <person name="Detter J.C."/>
            <person name="Han C."/>
            <person name="Tapia R."/>
            <person name="Land M."/>
            <person name="Hauser L."/>
            <person name="Jeffries C."/>
            <person name="Kyrpides N."/>
            <person name="Ivanova N."/>
            <person name="Mikhailova N."/>
            <person name="Beauchemin N."/>
            <person name="Sen A."/>
            <person name="Sur S.A."/>
            <person name="Gtari M."/>
            <person name="Wall L."/>
            <person name="Tisa L."/>
            <person name="Woyke T."/>
        </authorList>
    </citation>
    <scope>NUCLEOTIDE SEQUENCE [LARGE SCALE GENOMIC DNA]</scope>
    <source>
        <strain evidence="16">DSM 45817 / CECT 9037 / EuI1c</strain>
    </source>
</reference>
<dbReference type="Pfam" id="PF00535">
    <property type="entry name" value="Glycos_transf_2"/>
    <property type="match status" value="1"/>
</dbReference>
<evidence type="ECO:0000256" key="13">
    <source>
        <dbReference type="SAM" id="MobiDB-lite"/>
    </source>
</evidence>
<keyword evidence="9" id="KW-0735">Signal-anchor</keyword>
<comment type="pathway">
    <text evidence="2">Protein modification; protein glycosylation.</text>
</comment>
<evidence type="ECO:0000256" key="5">
    <source>
        <dbReference type="ARBA" id="ARBA00022676"/>
    </source>
</evidence>
<dbReference type="GO" id="GO:0004581">
    <property type="term" value="F:dolichyl-phosphate beta-glucosyltransferase activity"/>
    <property type="evidence" value="ECO:0007669"/>
    <property type="project" value="UniProtKB-EC"/>
</dbReference>
<evidence type="ECO:0000256" key="9">
    <source>
        <dbReference type="ARBA" id="ARBA00022968"/>
    </source>
</evidence>
<dbReference type="Gene3D" id="3.90.550.10">
    <property type="entry name" value="Spore Coat Polysaccharide Biosynthesis Protein SpsA, Chain A"/>
    <property type="match status" value="1"/>
</dbReference>
<dbReference type="SUPFAM" id="SSF53448">
    <property type="entry name" value="Nucleotide-diphospho-sugar transferases"/>
    <property type="match status" value="1"/>
</dbReference>
<keyword evidence="8" id="KW-0256">Endoplasmic reticulum</keyword>
<dbReference type="EMBL" id="CP002299">
    <property type="protein sequence ID" value="ADP83110.1"/>
    <property type="molecule type" value="Genomic_DNA"/>
</dbReference>
<evidence type="ECO:0000313" key="16">
    <source>
        <dbReference type="Proteomes" id="UP000002484"/>
    </source>
</evidence>
<evidence type="ECO:0000256" key="10">
    <source>
        <dbReference type="ARBA" id="ARBA00022989"/>
    </source>
</evidence>
<organism evidence="15 16">
    <name type="scientific">Pseudofrankia inefficax (strain DSM 45817 / CECT 9037 / DDB 130130 / EuI1c)</name>
    <name type="common">Frankia inefficax</name>
    <dbReference type="NCBI Taxonomy" id="298654"/>
    <lineage>
        <taxon>Bacteria</taxon>
        <taxon>Bacillati</taxon>
        <taxon>Actinomycetota</taxon>
        <taxon>Actinomycetes</taxon>
        <taxon>Frankiales</taxon>
        <taxon>Frankiaceae</taxon>
        <taxon>Pseudofrankia</taxon>
    </lineage>
</organism>
<evidence type="ECO:0000256" key="12">
    <source>
        <dbReference type="ARBA" id="ARBA00045097"/>
    </source>
</evidence>
<evidence type="ECO:0000256" key="4">
    <source>
        <dbReference type="ARBA" id="ARBA00012583"/>
    </source>
</evidence>